<evidence type="ECO:0000313" key="4">
    <source>
        <dbReference type="Proteomes" id="UP000503840"/>
    </source>
</evidence>
<keyword evidence="2" id="KW-0732">Signal</keyword>
<dbReference type="InterPro" id="IPR011990">
    <property type="entry name" value="TPR-like_helical_dom_sf"/>
</dbReference>
<dbReference type="Gene3D" id="1.25.40.10">
    <property type="entry name" value="Tetratricopeptide repeat domain"/>
    <property type="match status" value="2"/>
</dbReference>
<reference evidence="3 4" key="1">
    <citation type="submission" date="2020-05" db="EMBL/GenBank/DDBJ databases">
        <title>Draft genome sequence of Desulfovibrio sp. strain HN2T.</title>
        <authorList>
            <person name="Ueno A."/>
            <person name="Tamazawa S."/>
            <person name="Tamamura S."/>
            <person name="Murakami T."/>
            <person name="Kiyama T."/>
            <person name="Inomata H."/>
            <person name="Amano Y."/>
            <person name="Miyakawa K."/>
            <person name="Tamaki H."/>
            <person name="Naganuma T."/>
            <person name="Kaneko K."/>
        </authorList>
    </citation>
    <scope>NUCLEOTIDE SEQUENCE [LARGE SCALE GENOMIC DNA]</scope>
    <source>
        <strain evidence="3 4">HN2</strain>
    </source>
</reference>
<feature type="repeat" description="TPR" evidence="1">
    <location>
        <begin position="100"/>
        <end position="133"/>
    </location>
</feature>
<dbReference type="EMBL" id="BLVO01000016">
    <property type="protein sequence ID" value="GFM34794.1"/>
    <property type="molecule type" value="Genomic_DNA"/>
</dbReference>
<dbReference type="Proteomes" id="UP000503840">
    <property type="component" value="Unassembled WGS sequence"/>
</dbReference>
<name>A0A7J0BP14_9BACT</name>
<dbReference type="Pfam" id="PF13424">
    <property type="entry name" value="TPR_12"/>
    <property type="match status" value="1"/>
</dbReference>
<feature type="signal peptide" evidence="2">
    <location>
        <begin position="1"/>
        <end position="24"/>
    </location>
</feature>
<feature type="repeat" description="TPR" evidence="1">
    <location>
        <begin position="138"/>
        <end position="171"/>
    </location>
</feature>
<evidence type="ECO:0008006" key="5">
    <source>
        <dbReference type="Google" id="ProtNLM"/>
    </source>
</evidence>
<accession>A0A7J0BP14</accession>
<keyword evidence="4" id="KW-1185">Reference proteome</keyword>
<evidence type="ECO:0000313" key="3">
    <source>
        <dbReference type="EMBL" id="GFM34794.1"/>
    </source>
</evidence>
<dbReference type="SUPFAM" id="SSF48452">
    <property type="entry name" value="TPR-like"/>
    <property type="match status" value="1"/>
</dbReference>
<proteinExistence type="predicted"/>
<comment type="caution">
    <text evidence="3">The sequence shown here is derived from an EMBL/GenBank/DDBJ whole genome shotgun (WGS) entry which is preliminary data.</text>
</comment>
<dbReference type="PROSITE" id="PS50005">
    <property type="entry name" value="TPR"/>
    <property type="match status" value="2"/>
</dbReference>
<protein>
    <recommendedName>
        <fullName evidence="5">Tetratricopeptide repeat protein</fullName>
    </recommendedName>
</protein>
<evidence type="ECO:0000256" key="2">
    <source>
        <dbReference type="SAM" id="SignalP"/>
    </source>
</evidence>
<organism evidence="3 4">
    <name type="scientific">Desulfovibrio subterraneus</name>
    <dbReference type="NCBI Taxonomy" id="2718620"/>
    <lineage>
        <taxon>Bacteria</taxon>
        <taxon>Pseudomonadati</taxon>
        <taxon>Thermodesulfobacteriota</taxon>
        <taxon>Desulfovibrionia</taxon>
        <taxon>Desulfovibrionales</taxon>
        <taxon>Desulfovibrionaceae</taxon>
        <taxon>Desulfovibrio</taxon>
    </lineage>
</organism>
<dbReference type="RefSeq" id="WP_174406451.1">
    <property type="nucleotide sequence ID" value="NZ_BLVO01000016.1"/>
</dbReference>
<evidence type="ECO:0000256" key="1">
    <source>
        <dbReference type="PROSITE-ProRule" id="PRU00339"/>
    </source>
</evidence>
<dbReference type="AlphaFoldDB" id="A0A7J0BP14"/>
<dbReference type="PROSITE" id="PS51257">
    <property type="entry name" value="PROKAR_LIPOPROTEIN"/>
    <property type="match status" value="1"/>
</dbReference>
<dbReference type="InterPro" id="IPR019734">
    <property type="entry name" value="TPR_rpt"/>
</dbReference>
<dbReference type="Pfam" id="PF13174">
    <property type="entry name" value="TPR_6"/>
    <property type="match status" value="1"/>
</dbReference>
<keyword evidence="1" id="KW-0802">TPR repeat</keyword>
<gene>
    <name evidence="3" type="ORF">DSM101010T_31590</name>
</gene>
<sequence>MKQTLLAVLLISILASGCSSQPEAEDDLVSARKAYVERQYLEAERLYERYLKIHQQSAERWEVWNKLYELAYNVRNNSQDAMELLEAMFLEFGDQAGRAKDILYRLGALCMDTRNMDKAIEVWQRLLNLPESTPVDQAKAYRNIGEAYLYTGDYDLAIDALRACVELKVNDLEHARCLFDLAQTQFYLENYHAAEKTLEQVIQTPNMDEELHALVVLLLSDVYDQLGKTKQSIVLLESILHTYPNPMAIEKRLEYLHQRVK</sequence>
<dbReference type="SMART" id="SM00028">
    <property type="entry name" value="TPR"/>
    <property type="match status" value="4"/>
</dbReference>
<feature type="chain" id="PRO_5029456375" description="Tetratricopeptide repeat protein" evidence="2">
    <location>
        <begin position="25"/>
        <end position="261"/>
    </location>
</feature>